<dbReference type="Proteomes" id="UP000811246">
    <property type="component" value="Chromosome 12"/>
</dbReference>
<proteinExistence type="predicted"/>
<name>A0A922IWP0_CARIL</name>
<evidence type="ECO:0000313" key="2">
    <source>
        <dbReference type="Proteomes" id="UP000811246"/>
    </source>
</evidence>
<protein>
    <submittedName>
        <fullName evidence="1">Uncharacterized protein</fullName>
    </submittedName>
</protein>
<evidence type="ECO:0000313" key="1">
    <source>
        <dbReference type="EMBL" id="KAG6684369.1"/>
    </source>
</evidence>
<organism evidence="1 2">
    <name type="scientific">Carya illinoinensis</name>
    <name type="common">Pecan</name>
    <dbReference type="NCBI Taxonomy" id="32201"/>
    <lineage>
        <taxon>Eukaryota</taxon>
        <taxon>Viridiplantae</taxon>
        <taxon>Streptophyta</taxon>
        <taxon>Embryophyta</taxon>
        <taxon>Tracheophyta</taxon>
        <taxon>Spermatophyta</taxon>
        <taxon>Magnoliopsida</taxon>
        <taxon>eudicotyledons</taxon>
        <taxon>Gunneridae</taxon>
        <taxon>Pentapetalae</taxon>
        <taxon>rosids</taxon>
        <taxon>fabids</taxon>
        <taxon>Fagales</taxon>
        <taxon>Juglandaceae</taxon>
        <taxon>Carya</taxon>
    </lineage>
</organism>
<reference evidence="1" key="1">
    <citation type="submission" date="2021-01" db="EMBL/GenBank/DDBJ databases">
        <authorList>
            <person name="Lovell J.T."/>
            <person name="Bentley N."/>
            <person name="Bhattarai G."/>
            <person name="Jenkins J.W."/>
            <person name="Sreedasyam A."/>
            <person name="Alarcon Y."/>
            <person name="Bock C."/>
            <person name="Boston L."/>
            <person name="Carlson J."/>
            <person name="Cervantes K."/>
            <person name="Clermont K."/>
            <person name="Krom N."/>
            <person name="Kubenka K."/>
            <person name="Mamidi S."/>
            <person name="Mattison C."/>
            <person name="Monteros M."/>
            <person name="Pisani C."/>
            <person name="Plott C."/>
            <person name="Rajasekar S."/>
            <person name="Rhein H.S."/>
            <person name="Rohla C."/>
            <person name="Song M."/>
            <person name="Hilaire R.S."/>
            <person name="Shu S."/>
            <person name="Wells L."/>
            <person name="Wang X."/>
            <person name="Webber J."/>
            <person name="Heerema R.J."/>
            <person name="Klein P."/>
            <person name="Conner P."/>
            <person name="Grauke L."/>
            <person name="Grimwood J."/>
            <person name="Schmutz J."/>
            <person name="Randall J.J."/>
        </authorList>
    </citation>
    <scope>NUCLEOTIDE SEQUENCE</scope>
    <source>
        <tissue evidence="1">Leaf</tissue>
    </source>
</reference>
<sequence length="103" mass="11967">MNPDSCTEAHCLRGLRSVPNPLLLQLYCVHFEGYVTKQDLEVLTVCATDELFCHRLNMLVGWMDGWMDGWCRPEDHLKFCIVAVELHRVFVGFVLLSFIPHCW</sequence>
<comment type="caution">
    <text evidence="1">The sequence shown here is derived from an EMBL/GenBank/DDBJ whole genome shotgun (WGS) entry which is preliminary data.</text>
</comment>
<accession>A0A922IWP0</accession>
<dbReference type="AlphaFoldDB" id="A0A922IWP0"/>
<gene>
    <name evidence="1" type="ORF">I3842_12G059000</name>
</gene>
<dbReference type="EMBL" id="CM031836">
    <property type="protein sequence ID" value="KAG6684369.1"/>
    <property type="molecule type" value="Genomic_DNA"/>
</dbReference>